<protein>
    <recommendedName>
        <fullName evidence="3">Lipoprotein</fullName>
    </recommendedName>
</protein>
<dbReference type="EMBL" id="JBHUHV010000059">
    <property type="protein sequence ID" value="MFD2069262.1"/>
    <property type="molecule type" value="Genomic_DNA"/>
</dbReference>
<dbReference type="PROSITE" id="PS51257">
    <property type="entry name" value="PROKAR_LIPOPROTEIN"/>
    <property type="match status" value="1"/>
</dbReference>
<evidence type="ECO:0000313" key="2">
    <source>
        <dbReference type="Proteomes" id="UP001597369"/>
    </source>
</evidence>
<accession>A0ABW4X3Q5</accession>
<organism evidence="1 2">
    <name type="scientific">Pontibacter silvestris</name>
    <dbReference type="NCBI Taxonomy" id="2305183"/>
    <lineage>
        <taxon>Bacteria</taxon>
        <taxon>Pseudomonadati</taxon>
        <taxon>Bacteroidota</taxon>
        <taxon>Cytophagia</taxon>
        <taxon>Cytophagales</taxon>
        <taxon>Hymenobacteraceae</taxon>
        <taxon>Pontibacter</taxon>
    </lineage>
</organism>
<evidence type="ECO:0000313" key="1">
    <source>
        <dbReference type="EMBL" id="MFD2069262.1"/>
    </source>
</evidence>
<reference evidence="2" key="1">
    <citation type="journal article" date="2019" name="Int. J. Syst. Evol. Microbiol.">
        <title>The Global Catalogue of Microorganisms (GCM) 10K type strain sequencing project: providing services to taxonomists for standard genome sequencing and annotation.</title>
        <authorList>
            <consortium name="The Broad Institute Genomics Platform"/>
            <consortium name="The Broad Institute Genome Sequencing Center for Infectious Disease"/>
            <person name="Wu L."/>
            <person name="Ma J."/>
        </authorList>
    </citation>
    <scope>NUCLEOTIDE SEQUENCE [LARGE SCALE GENOMIC DNA]</scope>
    <source>
        <strain evidence="2">JCM 16545</strain>
    </source>
</reference>
<dbReference type="RefSeq" id="WP_229961230.1">
    <property type="nucleotide sequence ID" value="NZ_JAJJWI010000011.1"/>
</dbReference>
<keyword evidence="2" id="KW-1185">Reference proteome</keyword>
<evidence type="ECO:0008006" key="3">
    <source>
        <dbReference type="Google" id="ProtNLM"/>
    </source>
</evidence>
<comment type="caution">
    <text evidence="1">The sequence shown here is derived from an EMBL/GenBank/DDBJ whole genome shotgun (WGS) entry which is preliminary data.</text>
</comment>
<proteinExistence type="predicted"/>
<dbReference type="Proteomes" id="UP001597369">
    <property type="component" value="Unassembled WGS sequence"/>
</dbReference>
<name>A0ABW4X3Q5_9BACT</name>
<sequence length="172" mass="19963">MHKLVIPFLLIIIFLFLGSCSDNNNELLEKLQAAVEEENAVGNDFHVVDMDSLTDFEWETLYFFDAGEDKRSISDQIGFKWDGPVVPDLHRRLLFVNEGQVVTYTDYKFDDFPLMVYGCNEDRWVYPRSRSRFATFRYCNQNNVIYPFIPVTCVENLSGMMGQDCPEAVAEE</sequence>
<gene>
    <name evidence="1" type="ORF">ACFSKU_20425</name>
</gene>